<gene>
    <name evidence="1" type="ORF">HNQ64_002527</name>
</gene>
<dbReference type="AlphaFoldDB" id="A0A7W8DQ23"/>
<organism evidence="1 2">
    <name type="scientific">Prosthecobacter dejongeii</name>
    <dbReference type="NCBI Taxonomy" id="48465"/>
    <lineage>
        <taxon>Bacteria</taxon>
        <taxon>Pseudomonadati</taxon>
        <taxon>Verrucomicrobiota</taxon>
        <taxon>Verrucomicrobiia</taxon>
        <taxon>Verrucomicrobiales</taxon>
        <taxon>Verrucomicrobiaceae</taxon>
        <taxon>Prosthecobacter</taxon>
    </lineage>
</organism>
<comment type="caution">
    <text evidence="1">The sequence shown here is derived from an EMBL/GenBank/DDBJ whole genome shotgun (WGS) entry which is preliminary data.</text>
</comment>
<proteinExistence type="predicted"/>
<dbReference type="Proteomes" id="UP000534294">
    <property type="component" value="Unassembled WGS sequence"/>
</dbReference>
<keyword evidence="2" id="KW-1185">Reference proteome</keyword>
<evidence type="ECO:0000313" key="2">
    <source>
        <dbReference type="Proteomes" id="UP000534294"/>
    </source>
</evidence>
<name>A0A7W8DQ23_9BACT</name>
<reference evidence="1 2" key="1">
    <citation type="submission" date="2020-08" db="EMBL/GenBank/DDBJ databases">
        <title>Genomic Encyclopedia of Type Strains, Phase IV (KMG-IV): sequencing the most valuable type-strain genomes for metagenomic binning, comparative biology and taxonomic classification.</title>
        <authorList>
            <person name="Goeker M."/>
        </authorList>
    </citation>
    <scope>NUCLEOTIDE SEQUENCE [LARGE SCALE GENOMIC DNA]</scope>
    <source>
        <strain evidence="1 2">DSM 12251</strain>
    </source>
</reference>
<sequence length="258" mass="28426">MSSGIIVQSQSHQAAFERFASGSKKSMVALVKGEFGIVLDKVARYTPPASEGVTGLKAERQGKAKVAADIRSIYGTPGDAYDAIKGTSAASASAFWFLHKQGNDDDASKIVRAATGKSFSSFDGGTLHQRVSPAQRRKRRKEIVFFVRNPQSLESYIQQEESHVWWLASGWAPALRALGRKLPYGVGKANGPGNFRAIINDRRIELIATDEVGYASNVRDINRRIAWAMQVRTQDLNDMWDKYLATLARETGFKSAKK</sequence>
<protein>
    <submittedName>
        <fullName evidence="1">Uncharacterized protein</fullName>
    </submittedName>
</protein>
<dbReference type="EMBL" id="JACHIF010000004">
    <property type="protein sequence ID" value="MBB5038269.1"/>
    <property type="molecule type" value="Genomic_DNA"/>
</dbReference>
<dbReference type="RefSeq" id="WP_184208911.1">
    <property type="nucleotide sequence ID" value="NZ_JACHIF010000004.1"/>
</dbReference>
<accession>A0A7W8DQ23</accession>
<evidence type="ECO:0000313" key="1">
    <source>
        <dbReference type="EMBL" id="MBB5038269.1"/>
    </source>
</evidence>